<evidence type="ECO:0000256" key="2">
    <source>
        <dbReference type="ARBA" id="ARBA00022737"/>
    </source>
</evidence>
<dbReference type="AlphaFoldDB" id="A0A9P9ECV6"/>
<feature type="non-terminal residue" evidence="3">
    <location>
        <position position="1"/>
    </location>
</feature>
<dbReference type="PANTHER" id="PTHR19918">
    <property type="entry name" value="CELL DIVISION CYCLE 20 CDC20 FIZZY -RELATED"/>
    <property type="match status" value="1"/>
</dbReference>
<keyword evidence="4" id="KW-1185">Reference proteome</keyword>
<evidence type="ECO:0000313" key="4">
    <source>
        <dbReference type="Proteomes" id="UP000717696"/>
    </source>
</evidence>
<dbReference type="PANTHER" id="PTHR19918:SF5">
    <property type="entry name" value="MEIOSIS-SPECIFIC APC_C ACTIVATOR PROTEIN AMA1"/>
    <property type="match status" value="1"/>
</dbReference>
<dbReference type="GO" id="GO:1990757">
    <property type="term" value="F:ubiquitin ligase activator activity"/>
    <property type="evidence" value="ECO:0007669"/>
    <property type="project" value="TreeGrafter"/>
</dbReference>
<keyword evidence="2" id="KW-0677">Repeat</keyword>
<dbReference type="GO" id="GO:0010997">
    <property type="term" value="F:anaphase-promoting complex binding"/>
    <property type="evidence" value="ECO:0007669"/>
    <property type="project" value="InterPro"/>
</dbReference>
<dbReference type="InterPro" id="IPR001680">
    <property type="entry name" value="WD40_rpt"/>
</dbReference>
<dbReference type="GO" id="GO:1905786">
    <property type="term" value="P:positive regulation of anaphase-promoting complex-dependent catabolic process"/>
    <property type="evidence" value="ECO:0007669"/>
    <property type="project" value="TreeGrafter"/>
</dbReference>
<protein>
    <submittedName>
        <fullName evidence="3">WD40-repeat-containing domain protein</fullName>
    </submittedName>
</protein>
<comment type="caution">
    <text evidence="3">The sequence shown here is derived from an EMBL/GenBank/DDBJ whole genome shotgun (WGS) entry which is preliminary data.</text>
</comment>
<dbReference type="GO" id="GO:0005680">
    <property type="term" value="C:anaphase-promoting complex"/>
    <property type="evidence" value="ECO:0007669"/>
    <property type="project" value="TreeGrafter"/>
</dbReference>
<dbReference type="InterPro" id="IPR015943">
    <property type="entry name" value="WD40/YVTN_repeat-like_dom_sf"/>
</dbReference>
<proteinExistence type="predicted"/>
<name>A0A9P9ECV6_9HYPO</name>
<dbReference type="SUPFAM" id="SSF50978">
    <property type="entry name" value="WD40 repeat-like"/>
    <property type="match status" value="1"/>
</dbReference>
<dbReference type="InterPro" id="IPR033010">
    <property type="entry name" value="Cdc20/Fizzy"/>
</dbReference>
<reference evidence="3" key="1">
    <citation type="journal article" date="2021" name="Nat. Commun.">
        <title>Genetic determinants of endophytism in the Arabidopsis root mycobiome.</title>
        <authorList>
            <person name="Mesny F."/>
            <person name="Miyauchi S."/>
            <person name="Thiergart T."/>
            <person name="Pickel B."/>
            <person name="Atanasova L."/>
            <person name="Karlsson M."/>
            <person name="Huettel B."/>
            <person name="Barry K.W."/>
            <person name="Haridas S."/>
            <person name="Chen C."/>
            <person name="Bauer D."/>
            <person name="Andreopoulos W."/>
            <person name="Pangilinan J."/>
            <person name="LaButti K."/>
            <person name="Riley R."/>
            <person name="Lipzen A."/>
            <person name="Clum A."/>
            <person name="Drula E."/>
            <person name="Henrissat B."/>
            <person name="Kohler A."/>
            <person name="Grigoriev I.V."/>
            <person name="Martin F.M."/>
            <person name="Hacquard S."/>
        </authorList>
    </citation>
    <scope>NUCLEOTIDE SEQUENCE</scope>
    <source>
        <strain evidence="3">MPI-CAGE-AT-0021</strain>
    </source>
</reference>
<dbReference type="SMART" id="SM00320">
    <property type="entry name" value="WD40"/>
    <property type="match status" value="3"/>
</dbReference>
<dbReference type="InterPro" id="IPR036322">
    <property type="entry name" value="WD40_repeat_dom_sf"/>
</dbReference>
<accession>A0A9P9ECV6</accession>
<gene>
    <name evidence="3" type="ORF">B0J13DRAFT_450522</name>
</gene>
<dbReference type="Gene3D" id="2.130.10.10">
    <property type="entry name" value="YVTN repeat-like/Quinoprotein amine dehydrogenase"/>
    <property type="match status" value="2"/>
</dbReference>
<evidence type="ECO:0000256" key="1">
    <source>
        <dbReference type="ARBA" id="ARBA00022574"/>
    </source>
</evidence>
<dbReference type="OrthoDB" id="10263272at2759"/>
<dbReference type="Proteomes" id="UP000717696">
    <property type="component" value="Unassembled WGS sequence"/>
</dbReference>
<keyword evidence="1" id="KW-0853">WD repeat</keyword>
<dbReference type="GO" id="GO:0031145">
    <property type="term" value="P:anaphase-promoting complex-dependent catabolic process"/>
    <property type="evidence" value="ECO:0007669"/>
    <property type="project" value="TreeGrafter"/>
</dbReference>
<dbReference type="EMBL" id="JAGMUU010000017">
    <property type="protein sequence ID" value="KAH7134819.1"/>
    <property type="molecule type" value="Genomic_DNA"/>
</dbReference>
<dbReference type="Pfam" id="PF00400">
    <property type="entry name" value="WD40"/>
    <property type="match status" value="1"/>
</dbReference>
<sequence length="627" mass="68744">RALDRYVPRRDPLSPLADRYRTTKTPQALSAQERIVRKDSASIDPFSIRGGAVTPGPESIVPADERVFNRVGAVLGPLPHNRGSMRQISRGAVWSVGGLVPGPSTLVDDGSGHLFRRSVNSRVFSNMFHASKTSIQDDIEKHEGRIATALDIDRVRKILDFDQKLPSPRSIPSGQQVAGSFPQRHSGTWRLWERVGAFLTRPRVLDAPNLKDDFYCSPLAYSFASQTLAICLGNLLYAWTEEGGVNMIHGASSQVWLTSIAFSSEQGARAILGIGQSNGSLVLRSMHDDLPRFEVQQPFPIAYVSWRPTCTLRPSKSPFNAGTLVQTEDLMVGDEIGTLYYYVVEWPTAWEVERDEWPGAVTLVSKIAMHSQQICGLAWAPDGKSFASGGNDNLCCLFEVDHVLEQSTVYSPQGEVSNVSRSEPENTDVDETFQSAFDSCPHLGTGLERHRWVHGAAVKAIAFCPWRRGLIATGGGSNDKCIHFFHTTSGSSLATISVSAQVTSLIWSTTRREIAATFGYAQPEHPYRIAIFSWPECNQVAAIPWEGELRALYAIPYPRGPAYRKGKKSDSNGQEGCIVVASSDKSIKFHEVWSRESGATVGGKGRLGGSDILEGLEGINKEGDVIR</sequence>
<evidence type="ECO:0000313" key="3">
    <source>
        <dbReference type="EMBL" id="KAH7134819.1"/>
    </source>
</evidence>
<organism evidence="3 4">
    <name type="scientific">Dactylonectria estremocensis</name>
    <dbReference type="NCBI Taxonomy" id="1079267"/>
    <lineage>
        <taxon>Eukaryota</taxon>
        <taxon>Fungi</taxon>
        <taxon>Dikarya</taxon>
        <taxon>Ascomycota</taxon>
        <taxon>Pezizomycotina</taxon>
        <taxon>Sordariomycetes</taxon>
        <taxon>Hypocreomycetidae</taxon>
        <taxon>Hypocreales</taxon>
        <taxon>Nectriaceae</taxon>
        <taxon>Dactylonectria</taxon>
    </lineage>
</organism>